<dbReference type="PANTHER" id="PTHR11240:SF57">
    <property type="entry name" value="OS09G0538000 PROTEIN"/>
    <property type="match status" value="1"/>
</dbReference>
<dbReference type="GO" id="GO:0003723">
    <property type="term" value="F:RNA binding"/>
    <property type="evidence" value="ECO:0007669"/>
    <property type="project" value="InterPro"/>
</dbReference>
<evidence type="ECO:0000256" key="4">
    <source>
        <dbReference type="SAM" id="Phobius"/>
    </source>
</evidence>
<dbReference type="GO" id="GO:0005576">
    <property type="term" value="C:extracellular region"/>
    <property type="evidence" value="ECO:0007669"/>
    <property type="project" value="TreeGrafter"/>
</dbReference>
<keyword evidence="4" id="KW-0812">Transmembrane</keyword>
<dbReference type="PANTHER" id="PTHR11240">
    <property type="entry name" value="RIBONUCLEASE T2"/>
    <property type="match status" value="1"/>
</dbReference>
<dbReference type="EMBL" id="JBBNAF010000003">
    <property type="protein sequence ID" value="KAK9161547.1"/>
    <property type="molecule type" value="Genomic_DNA"/>
</dbReference>
<evidence type="ECO:0000256" key="1">
    <source>
        <dbReference type="ARBA" id="ARBA00007469"/>
    </source>
</evidence>
<dbReference type="InterPro" id="IPR001568">
    <property type="entry name" value="RNase_T2-like"/>
</dbReference>
<protein>
    <submittedName>
        <fullName evidence="5">Uncharacterized protein</fullName>
    </submittedName>
</protein>
<comment type="caution">
    <text evidence="5">The sequence shown here is derived from an EMBL/GenBank/DDBJ whole genome shotgun (WGS) entry which is preliminary data.</text>
</comment>
<reference evidence="5 6" key="1">
    <citation type="submission" date="2024-01" db="EMBL/GenBank/DDBJ databases">
        <title>Genome assemblies of Stephania.</title>
        <authorList>
            <person name="Yang L."/>
        </authorList>
    </citation>
    <scope>NUCLEOTIDE SEQUENCE [LARGE SCALE GENOMIC DNA]</scope>
    <source>
        <strain evidence="5">YNDBR</strain>
        <tissue evidence="5">Leaf</tissue>
    </source>
</reference>
<proteinExistence type="inferred from homology"/>
<dbReference type="InterPro" id="IPR033697">
    <property type="entry name" value="Ribonuclease_T2_eukaryotic"/>
</dbReference>
<dbReference type="GO" id="GO:0006401">
    <property type="term" value="P:RNA catabolic process"/>
    <property type="evidence" value="ECO:0007669"/>
    <property type="project" value="TreeGrafter"/>
</dbReference>
<dbReference type="AlphaFoldDB" id="A0AAP0KZ90"/>
<comment type="similarity">
    <text evidence="1 3">Belongs to the RNase T2 family.</text>
</comment>
<dbReference type="Pfam" id="PF00445">
    <property type="entry name" value="Ribonuclease_T2"/>
    <property type="match status" value="1"/>
</dbReference>
<keyword evidence="2" id="KW-1015">Disulfide bond</keyword>
<dbReference type="InterPro" id="IPR036430">
    <property type="entry name" value="RNase_T2-like_sf"/>
</dbReference>
<sequence>MISHPLTTIATDSSLLYVPTMPTWSNAATESCLLYNISVTMASHVTAVFLAFFFAFSGSVAAIENFDFYYFVLMWPGSYCKQSSAGCCLPKTGKPEVDFFVKGLFPTPLMELLLLIATRISDLESELLKYWPNIKCPSSEGKYLWRNTWNAYGVCSGLSEHDYFNKALELREKIDSLYIFNKNGIVSTDYADYSLADVKKAILGGIGASAAIRCSKNQWDESQVYEIYLCVDKDAKTIIDCPVLPVSNCATRVVFGSFTYDMLKNVTSLTANPIRMRAMNSMQVPKGCN</sequence>
<name>A0AAP0KZ90_9MAGN</name>
<organism evidence="5 6">
    <name type="scientific">Stephania yunnanensis</name>
    <dbReference type="NCBI Taxonomy" id="152371"/>
    <lineage>
        <taxon>Eukaryota</taxon>
        <taxon>Viridiplantae</taxon>
        <taxon>Streptophyta</taxon>
        <taxon>Embryophyta</taxon>
        <taxon>Tracheophyta</taxon>
        <taxon>Spermatophyta</taxon>
        <taxon>Magnoliopsida</taxon>
        <taxon>Ranunculales</taxon>
        <taxon>Menispermaceae</taxon>
        <taxon>Menispermoideae</taxon>
        <taxon>Cissampelideae</taxon>
        <taxon>Stephania</taxon>
    </lineage>
</organism>
<dbReference type="SUPFAM" id="SSF55895">
    <property type="entry name" value="Ribonuclease Rh-like"/>
    <property type="match status" value="1"/>
</dbReference>
<evidence type="ECO:0000313" key="6">
    <source>
        <dbReference type="Proteomes" id="UP001420932"/>
    </source>
</evidence>
<dbReference type="GO" id="GO:0033897">
    <property type="term" value="F:ribonuclease T2 activity"/>
    <property type="evidence" value="ECO:0007669"/>
    <property type="project" value="InterPro"/>
</dbReference>
<accession>A0AAP0KZ90</accession>
<evidence type="ECO:0000313" key="5">
    <source>
        <dbReference type="EMBL" id="KAK9161547.1"/>
    </source>
</evidence>
<keyword evidence="6" id="KW-1185">Reference proteome</keyword>
<dbReference type="CDD" id="cd01061">
    <property type="entry name" value="RNase_T2_euk"/>
    <property type="match status" value="1"/>
</dbReference>
<keyword evidence="4" id="KW-1133">Transmembrane helix</keyword>
<evidence type="ECO:0000256" key="2">
    <source>
        <dbReference type="ARBA" id="ARBA00023157"/>
    </source>
</evidence>
<feature type="transmembrane region" description="Helical" evidence="4">
    <location>
        <begin position="33"/>
        <end position="56"/>
    </location>
</feature>
<evidence type="ECO:0000256" key="3">
    <source>
        <dbReference type="RuleBase" id="RU004328"/>
    </source>
</evidence>
<keyword evidence="4" id="KW-0472">Membrane</keyword>
<dbReference type="Proteomes" id="UP001420932">
    <property type="component" value="Unassembled WGS sequence"/>
</dbReference>
<dbReference type="Gene3D" id="3.90.730.10">
    <property type="entry name" value="Ribonuclease T2-like"/>
    <property type="match status" value="1"/>
</dbReference>
<gene>
    <name evidence="5" type="ORF">Syun_007888</name>
</gene>